<dbReference type="Proteomes" id="UP000624709">
    <property type="component" value="Unassembled WGS sequence"/>
</dbReference>
<keyword evidence="2" id="KW-1133">Transmembrane helix</keyword>
<feature type="region of interest" description="Disordered" evidence="1">
    <location>
        <begin position="339"/>
        <end position="405"/>
    </location>
</feature>
<keyword evidence="5" id="KW-1185">Reference proteome</keyword>
<keyword evidence="2" id="KW-0472">Membrane</keyword>
<proteinExistence type="predicted"/>
<keyword evidence="4" id="KW-0808">Transferase</keyword>
<feature type="transmembrane region" description="Helical" evidence="2">
    <location>
        <begin position="81"/>
        <end position="102"/>
    </location>
</feature>
<dbReference type="Pfam" id="PF01757">
    <property type="entry name" value="Acyl_transf_3"/>
    <property type="match status" value="1"/>
</dbReference>
<feature type="transmembrane region" description="Helical" evidence="2">
    <location>
        <begin position="272"/>
        <end position="288"/>
    </location>
</feature>
<evidence type="ECO:0000256" key="1">
    <source>
        <dbReference type="SAM" id="MobiDB-lite"/>
    </source>
</evidence>
<sequence length="405" mass="45577">MAFLDGLRLVAALMVVLYHYAGLPRVASVWDVPSIVHAFPDLSRIASYGWLGVELFFLISGFVICMSSWGRDAGAFARSRIVRLFPAYWAAVLITVAVTAIWSEPRPLTANWSEILTNLTMLPKPLGVPQVEGVYWTLWVEARFYLLFAFLVWWGLTTRRVLVFGYGWLIVATYAVEAESPLLSTIVMPDYAAFFAGGIGFFLIHKFGSDLKFWGLVGFSWLIAQHNTYDMVLLVNRPMPRPMSATAGVLLVTVFYVLMAGVALGWFRRVTWGWLTTAGLLTYPFYLLHEKIGWVLIHQMRDLRPRYLTLMITVAVMLVAAWLLHRLVERPLAGYLRTRLATPTPDTPRGTAPRARVPQEETPRDDTPPERAPDDLIRDASRRTKSDEADPGSHAARDPGPVLLP</sequence>
<feature type="compositionally biased region" description="Basic and acidic residues" evidence="1">
    <location>
        <begin position="357"/>
        <end position="388"/>
    </location>
</feature>
<feature type="domain" description="Acyltransferase 3" evidence="3">
    <location>
        <begin position="2"/>
        <end position="324"/>
    </location>
</feature>
<dbReference type="EMBL" id="BOMS01000014">
    <property type="protein sequence ID" value="GIE64709.1"/>
    <property type="molecule type" value="Genomic_DNA"/>
</dbReference>
<reference evidence="4 5" key="1">
    <citation type="submission" date="2021-01" db="EMBL/GenBank/DDBJ databases">
        <title>Whole genome shotgun sequence of Actinoplanes palleronii NBRC 14916.</title>
        <authorList>
            <person name="Komaki H."/>
            <person name="Tamura T."/>
        </authorList>
    </citation>
    <scope>NUCLEOTIDE SEQUENCE [LARGE SCALE GENOMIC DNA]</scope>
    <source>
        <strain evidence="4 5">NBRC 14916</strain>
    </source>
</reference>
<evidence type="ECO:0000259" key="3">
    <source>
        <dbReference type="Pfam" id="PF01757"/>
    </source>
</evidence>
<dbReference type="InterPro" id="IPR050879">
    <property type="entry name" value="Acyltransferase_3"/>
</dbReference>
<comment type="caution">
    <text evidence="4">The sequence shown here is derived from an EMBL/GenBank/DDBJ whole genome shotgun (WGS) entry which is preliminary data.</text>
</comment>
<feature type="transmembrane region" description="Helical" evidence="2">
    <location>
        <begin position="161"/>
        <end position="176"/>
    </location>
</feature>
<dbReference type="GO" id="GO:0016746">
    <property type="term" value="F:acyltransferase activity"/>
    <property type="evidence" value="ECO:0007669"/>
    <property type="project" value="UniProtKB-KW"/>
</dbReference>
<feature type="transmembrane region" description="Helical" evidence="2">
    <location>
        <begin position="308"/>
        <end position="328"/>
    </location>
</feature>
<dbReference type="PANTHER" id="PTHR23028:SF53">
    <property type="entry name" value="ACYL_TRANSF_3 DOMAIN-CONTAINING PROTEIN"/>
    <property type="match status" value="1"/>
</dbReference>
<evidence type="ECO:0000313" key="5">
    <source>
        <dbReference type="Proteomes" id="UP000624709"/>
    </source>
</evidence>
<keyword evidence="4" id="KW-0012">Acyltransferase</keyword>
<accession>A0ABQ4B220</accession>
<evidence type="ECO:0000256" key="2">
    <source>
        <dbReference type="SAM" id="Phobius"/>
    </source>
</evidence>
<name>A0ABQ4B220_9ACTN</name>
<dbReference type="PANTHER" id="PTHR23028">
    <property type="entry name" value="ACETYLTRANSFERASE"/>
    <property type="match status" value="1"/>
</dbReference>
<feature type="transmembrane region" description="Helical" evidence="2">
    <location>
        <begin position="47"/>
        <end position="69"/>
    </location>
</feature>
<organism evidence="4 5">
    <name type="scientific">Actinoplanes palleronii</name>
    <dbReference type="NCBI Taxonomy" id="113570"/>
    <lineage>
        <taxon>Bacteria</taxon>
        <taxon>Bacillati</taxon>
        <taxon>Actinomycetota</taxon>
        <taxon>Actinomycetes</taxon>
        <taxon>Micromonosporales</taxon>
        <taxon>Micromonosporaceae</taxon>
        <taxon>Actinoplanes</taxon>
    </lineage>
</organism>
<protein>
    <submittedName>
        <fullName evidence="4">Acyltransferase</fullName>
    </submittedName>
</protein>
<dbReference type="InterPro" id="IPR002656">
    <property type="entry name" value="Acyl_transf_3_dom"/>
</dbReference>
<dbReference type="RefSeq" id="WP_239164111.1">
    <property type="nucleotide sequence ID" value="NZ_BAAATY010000013.1"/>
</dbReference>
<feature type="transmembrane region" description="Helical" evidence="2">
    <location>
        <begin position="182"/>
        <end position="204"/>
    </location>
</feature>
<gene>
    <name evidence="4" type="ORF">Apa02nite_008170</name>
</gene>
<feature type="transmembrane region" description="Helical" evidence="2">
    <location>
        <begin position="7"/>
        <end position="27"/>
    </location>
</feature>
<evidence type="ECO:0000313" key="4">
    <source>
        <dbReference type="EMBL" id="GIE64709.1"/>
    </source>
</evidence>
<feature type="transmembrane region" description="Helical" evidence="2">
    <location>
        <begin position="247"/>
        <end position="266"/>
    </location>
</feature>
<keyword evidence="2" id="KW-0812">Transmembrane</keyword>
<feature type="transmembrane region" description="Helical" evidence="2">
    <location>
        <begin position="133"/>
        <end position="154"/>
    </location>
</feature>